<dbReference type="Proteomes" id="UP001354649">
    <property type="component" value="Unassembled WGS sequence"/>
</dbReference>
<reference evidence="2 3" key="1">
    <citation type="submission" date="2023-11" db="EMBL/GenBank/DDBJ databases">
        <title>30 novel species of actinomycetes from the DSMZ collection.</title>
        <authorList>
            <person name="Nouioui I."/>
        </authorList>
    </citation>
    <scope>NUCLEOTIDE SEQUENCE [LARGE SCALE GENOMIC DNA]</scope>
    <source>
        <strain evidence="2 3">DSM 41602</strain>
    </source>
</reference>
<comment type="caution">
    <text evidence="2">The sequence shown here is derived from an EMBL/GenBank/DDBJ whole genome shotgun (WGS) entry which is preliminary data.</text>
</comment>
<proteinExistence type="predicted"/>
<gene>
    <name evidence="2" type="ORF">V2K49_24345</name>
</gene>
<dbReference type="EMBL" id="JAZBJQ010000017">
    <property type="protein sequence ID" value="MEE4586240.1"/>
    <property type="molecule type" value="Genomic_DNA"/>
</dbReference>
<feature type="domain" description="ChsH2 rubredoxin-like zinc ribbon" evidence="1">
    <location>
        <begin position="61"/>
        <end position="89"/>
    </location>
</feature>
<dbReference type="SUPFAM" id="SSF50249">
    <property type="entry name" value="Nucleic acid-binding proteins"/>
    <property type="match status" value="1"/>
</dbReference>
<name>A0ABD5JDV7_9ACTN</name>
<evidence type="ECO:0000259" key="1">
    <source>
        <dbReference type="Pfam" id="PF12172"/>
    </source>
</evidence>
<organism evidence="2 3">
    <name type="scientific">Streptomyces antimycoticus</name>
    <dbReference type="NCBI Taxonomy" id="68175"/>
    <lineage>
        <taxon>Bacteria</taxon>
        <taxon>Bacillati</taxon>
        <taxon>Actinomycetota</taxon>
        <taxon>Actinomycetes</taxon>
        <taxon>Kitasatosporales</taxon>
        <taxon>Streptomycetaceae</taxon>
        <taxon>Streptomyces</taxon>
        <taxon>Streptomyces violaceusniger group</taxon>
    </lineage>
</organism>
<dbReference type="InterPro" id="IPR022002">
    <property type="entry name" value="ChsH2_Znr"/>
</dbReference>
<dbReference type="Pfam" id="PF12172">
    <property type="entry name" value="zf-ChsH2"/>
    <property type="match status" value="1"/>
</dbReference>
<dbReference type="InterPro" id="IPR012340">
    <property type="entry name" value="NA-bd_OB-fold"/>
</dbReference>
<dbReference type="AlphaFoldDB" id="A0ABD5JDV7"/>
<protein>
    <submittedName>
        <fullName evidence="2">Zinc ribbon domain-containing protein</fullName>
    </submittedName>
</protein>
<sequence>MRTSPPVTGHFGTGTEEDTVLHTAIETTDSAPIEREVDPSASPLPEADCPPQVPLGGVGGGELYFQRCRWCRTAVFRRLLCPVCASTDLAWELSCGTGVIRHVLAMGRSSGRQCALATINMNEGFWLCSRVIGVPPLTVRAGAPVCLTEGIESGPQALLFRLSEPPQPPWR</sequence>
<evidence type="ECO:0000313" key="2">
    <source>
        <dbReference type="EMBL" id="MEE4586240.1"/>
    </source>
</evidence>
<evidence type="ECO:0000313" key="3">
    <source>
        <dbReference type="Proteomes" id="UP001354649"/>
    </source>
</evidence>
<accession>A0ABD5JDV7</accession>